<keyword evidence="2" id="KW-1185">Reference proteome</keyword>
<sequence>MGLLTQILTVPLAPVRGVGWVVKRVAEVAEQEAYDTTPIERKLAELERELLEGRISEREFDRREDELLDRLEAVQRARVGDSPGPQGEERSGEAEEGAGHDGQ</sequence>
<gene>
    <name evidence="1" type="ORF">OG835_14820</name>
</gene>
<dbReference type="EMBL" id="CP109109">
    <property type="protein sequence ID" value="WSB98168.1"/>
    <property type="molecule type" value="Genomic_DNA"/>
</dbReference>
<proteinExistence type="predicted"/>
<organism evidence="1 2">
    <name type="scientific">Streptomyces scopuliridis</name>
    <dbReference type="NCBI Taxonomy" id="452529"/>
    <lineage>
        <taxon>Bacteria</taxon>
        <taxon>Bacillati</taxon>
        <taxon>Actinomycetota</taxon>
        <taxon>Actinomycetes</taxon>
        <taxon>Kitasatosporales</taxon>
        <taxon>Streptomycetaceae</taxon>
        <taxon>Streptomyces</taxon>
    </lineage>
</organism>
<dbReference type="Proteomes" id="UP001348369">
    <property type="component" value="Chromosome"/>
</dbReference>
<accession>A0ACD4ZIG9</accession>
<protein>
    <submittedName>
        <fullName evidence="1">Gas vesicle protein GvpG</fullName>
    </submittedName>
</protein>
<reference evidence="1" key="1">
    <citation type="submission" date="2022-10" db="EMBL/GenBank/DDBJ databases">
        <title>The complete genomes of actinobacterial strains from the NBC collection.</title>
        <authorList>
            <person name="Joergensen T.S."/>
            <person name="Alvarez Arevalo M."/>
            <person name="Sterndorff E.B."/>
            <person name="Faurdal D."/>
            <person name="Vuksanovic O."/>
            <person name="Mourched A.-S."/>
            <person name="Charusanti P."/>
            <person name="Shaw S."/>
            <person name="Blin K."/>
            <person name="Weber T."/>
        </authorList>
    </citation>
    <scope>NUCLEOTIDE SEQUENCE</scope>
    <source>
        <strain evidence="1">NBC 01771</strain>
    </source>
</reference>
<evidence type="ECO:0000313" key="1">
    <source>
        <dbReference type="EMBL" id="WSB98168.1"/>
    </source>
</evidence>
<evidence type="ECO:0000313" key="2">
    <source>
        <dbReference type="Proteomes" id="UP001348369"/>
    </source>
</evidence>
<name>A0ACD4ZIG9_9ACTN</name>